<reference evidence="2 3" key="1">
    <citation type="journal article" date="2019" name="G3 (Bethesda)">
        <title>Sequencing of a Wild Apple (Malus baccata) Genome Unravels the Differences Between Cultivated and Wild Apple Species Regarding Disease Resistance and Cold Tolerance.</title>
        <authorList>
            <person name="Chen X."/>
        </authorList>
    </citation>
    <scope>NUCLEOTIDE SEQUENCE [LARGE SCALE GENOMIC DNA]</scope>
    <source>
        <strain evidence="3">cv. Shandingzi</strain>
        <tissue evidence="2">Leaves</tissue>
    </source>
</reference>
<evidence type="ECO:0000256" key="1">
    <source>
        <dbReference type="SAM" id="MobiDB-lite"/>
    </source>
</evidence>
<protein>
    <recommendedName>
        <fullName evidence="4">Retrotransposon Copia-like N-terminal domain-containing protein</fullName>
    </recommendedName>
</protein>
<comment type="caution">
    <text evidence="2">The sequence shown here is derived from an EMBL/GenBank/DDBJ whole genome shotgun (WGS) entry which is preliminary data.</text>
</comment>
<gene>
    <name evidence="2" type="ORF">C1H46_017180</name>
</gene>
<proteinExistence type="predicted"/>
<evidence type="ECO:0008006" key="4">
    <source>
        <dbReference type="Google" id="ProtNLM"/>
    </source>
</evidence>
<feature type="region of interest" description="Disordered" evidence="1">
    <location>
        <begin position="1"/>
        <end position="23"/>
    </location>
</feature>
<organism evidence="2 3">
    <name type="scientific">Malus baccata</name>
    <name type="common">Siberian crab apple</name>
    <name type="synonym">Pyrus baccata</name>
    <dbReference type="NCBI Taxonomy" id="106549"/>
    <lineage>
        <taxon>Eukaryota</taxon>
        <taxon>Viridiplantae</taxon>
        <taxon>Streptophyta</taxon>
        <taxon>Embryophyta</taxon>
        <taxon>Tracheophyta</taxon>
        <taxon>Spermatophyta</taxon>
        <taxon>Magnoliopsida</taxon>
        <taxon>eudicotyledons</taxon>
        <taxon>Gunneridae</taxon>
        <taxon>Pentapetalae</taxon>
        <taxon>rosids</taxon>
        <taxon>fabids</taxon>
        <taxon>Rosales</taxon>
        <taxon>Rosaceae</taxon>
        <taxon>Amygdaloideae</taxon>
        <taxon>Maleae</taxon>
        <taxon>Malus</taxon>
    </lineage>
</organism>
<keyword evidence="3" id="KW-1185">Reference proteome</keyword>
<dbReference type="EMBL" id="VIEB01000278">
    <property type="protein sequence ID" value="TQD97091.1"/>
    <property type="molecule type" value="Genomic_DNA"/>
</dbReference>
<sequence>MADSSNGAATQTSNPANSTMNPFSSLTTVVNIKLDRTNYPLWLAQILPVLKSRT</sequence>
<dbReference type="AlphaFoldDB" id="A0A540MED8"/>
<evidence type="ECO:0000313" key="3">
    <source>
        <dbReference type="Proteomes" id="UP000315295"/>
    </source>
</evidence>
<evidence type="ECO:0000313" key="2">
    <source>
        <dbReference type="EMBL" id="TQD97091.1"/>
    </source>
</evidence>
<name>A0A540MED8_MALBA</name>
<dbReference type="Proteomes" id="UP000315295">
    <property type="component" value="Unassembled WGS sequence"/>
</dbReference>
<accession>A0A540MED8</accession>